<dbReference type="Proteomes" id="UP000789860">
    <property type="component" value="Unassembled WGS sequence"/>
</dbReference>
<proteinExistence type="predicted"/>
<organism evidence="1 2">
    <name type="scientific">Scutellospora calospora</name>
    <dbReference type="NCBI Taxonomy" id="85575"/>
    <lineage>
        <taxon>Eukaryota</taxon>
        <taxon>Fungi</taxon>
        <taxon>Fungi incertae sedis</taxon>
        <taxon>Mucoromycota</taxon>
        <taxon>Glomeromycotina</taxon>
        <taxon>Glomeromycetes</taxon>
        <taxon>Diversisporales</taxon>
        <taxon>Gigasporaceae</taxon>
        <taxon>Scutellospora</taxon>
    </lineage>
</organism>
<accession>A0ACA9M438</accession>
<protein>
    <submittedName>
        <fullName evidence="1">11354_t:CDS:1</fullName>
    </submittedName>
</protein>
<evidence type="ECO:0000313" key="1">
    <source>
        <dbReference type="EMBL" id="CAG8566310.1"/>
    </source>
</evidence>
<feature type="non-terminal residue" evidence="1">
    <location>
        <position position="1"/>
    </location>
</feature>
<name>A0ACA9M438_9GLOM</name>
<reference evidence="1" key="1">
    <citation type="submission" date="2021-06" db="EMBL/GenBank/DDBJ databases">
        <authorList>
            <person name="Kallberg Y."/>
            <person name="Tangrot J."/>
            <person name="Rosling A."/>
        </authorList>
    </citation>
    <scope>NUCLEOTIDE SEQUENCE</scope>
    <source>
        <strain evidence="1">AU212A</strain>
    </source>
</reference>
<gene>
    <name evidence="1" type="ORF">SCALOS_LOCUS5687</name>
</gene>
<keyword evidence="2" id="KW-1185">Reference proteome</keyword>
<sequence length="266" mass="31154">VNMVGYNKLTHISLKKHKRDNKFTIKTKNKSTKKIKCSICRKKGHNKRGENLREKYIGILKENSEYLQKNINLLNVNNALKSDKDDLIKENKELKEQIETEMDKLNKEIEKLKKTNDAFKVLLQEMQDENSYYKNSENSNSYDSGLYEEISIRLDELEKQIATLSGINHEQIIENSKKIFKHINHELGQKEKTINFLRNENYDLQGLVNFYKNCLYKELIETISSFFDKLLDDSFDYLLNISVIQDILGCYLSGIGVLGVDKDFSY</sequence>
<comment type="caution">
    <text evidence="1">The sequence shown here is derived from an EMBL/GenBank/DDBJ whole genome shotgun (WGS) entry which is preliminary data.</text>
</comment>
<dbReference type="EMBL" id="CAJVPM010009686">
    <property type="protein sequence ID" value="CAG8566310.1"/>
    <property type="molecule type" value="Genomic_DNA"/>
</dbReference>
<evidence type="ECO:0000313" key="2">
    <source>
        <dbReference type="Proteomes" id="UP000789860"/>
    </source>
</evidence>